<feature type="region of interest" description="Disordered" evidence="1">
    <location>
        <begin position="66"/>
        <end position="87"/>
    </location>
</feature>
<reference evidence="2 3" key="1">
    <citation type="submission" date="2023-07" db="EMBL/GenBank/DDBJ databases">
        <title>Sequencing the genomes of 1000 actinobacteria strains.</title>
        <authorList>
            <person name="Klenk H.-P."/>
        </authorList>
    </citation>
    <scope>NUCLEOTIDE SEQUENCE [LARGE SCALE GENOMIC DNA]</scope>
    <source>
        <strain evidence="2 3">DSM 44388</strain>
    </source>
</reference>
<evidence type="ECO:0008006" key="4">
    <source>
        <dbReference type="Google" id="ProtNLM"/>
    </source>
</evidence>
<gene>
    <name evidence="2" type="ORF">J2S57_001974</name>
</gene>
<proteinExistence type="predicted"/>
<evidence type="ECO:0000313" key="2">
    <source>
        <dbReference type="EMBL" id="MDP9826225.1"/>
    </source>
</evidence>
<dbReference type="Proteomes" id="UP001235712">
    <property type="component" value="Unassembled WGS sequence"/>
</dbReference>
<protein>
    <recommendedName>
        <fullName evidence="4">Prevent-host-death family protein</fullName>
    </recommendedName>
</protein>
<evidence type="ECO:0000313" key="3">
    <source>
        <dbReference type="Proteomes" id="UP001235712"/>
    </source>
</evidence>
<dbReference type="EMBL" id="JAUSQZ010000001">
    <property type="protein sequence ID" value="MDP9826225.1"/>
    <property type="molecule type" value="Genomic_DNA"/>
</dbReference>
<organism evidence="2 3">
    <name type="scientific">Kineosporia succinea</name>
    <dbReference type="NCBI Taxonomy" id="84632"/>
    <lineage>
        <taxon>Bacteria</taxon>
        <taxon>Bacillati</taxon>
        <taxon>Actinomycetota</taxon>
        <taxon>Actinomycetes</taxon>
        <taxon>Kineosporiales</taxon>
        <taxon>Kineosporiaceae</taxon>
        <taxon>Kineosporia</taxon>
    </lineage>
</organism>
<feature type="compositionally biased region" description="Basic and acidic residues" evidence="1">
    <location>
        <begin position="78"/>
        <end position="87"/>
    </location>
</feature>
<feature type="compositionally biased region" description="Low complexity" evidence="1">
    <location>
        <begin position="66"/>
        <end position="77"/>
    </location>
</feature>
<name>A0ABT9P0M6_9ACTN</name>
<dbReference type="RefSeq" id="WP_307240819.1">
    <property type="nucleotide sequence ID" value="NZ_JAUSQZ010000001.1"/>
</dbReference>
<keyword evidence="3" id="KW-1185">Reference proteome</keyword>
<evidence type="ECO:0000256" key="1">
    <source>
        <dbReference type="SAM" id="MobiDB-lite"/>
    </source>
</evidence>
<accession>A0ABT9P0M6</accession>
<comment type="caution">
    <text evidence="2">The sequence shown here is derived from an EMBL/GenBank/DDBJ whole genome shotgun (WGS) entry which is preliminary data.</text>
</comment>
<sequence>MSDPDATPDAASSEVPYEVIHLGGQSAVVVPMADFLRLRALEQAATQEALEDAEDLAAVQDWRAREAAGASSSVSAAEARRRLGLDR</sequence>